<name>A0ABQ6IGP1_9MICO</name>
<comment type="pathway">
    <text evidence="3 11">Phospholipid metabolism; CDP-diacylglycerol biosynthesis; CDP-diacylglycerol from sn-glycerol 3-phosphate: step 3/3.</text>
</comment>
<dbReference type="Proteomes" id="UP001157125">
    <property type="component" value="Unassembled WGS sequence"/>
</dbReference>
<sequence length="88" mass="9198">MVLGTVAATVAAWFLYDGRWWIGTVAGVACCLAAVLGDLVESALKRDLQVKDMSSLIPGHGGILDRLDSILVAAPAGYVVFAFFLGVS</sequence>
<dbReference type="InterPro" id="IPR000374">
    <property type="entry name" value="PC_trans"/>
</dbReference>
<evidence type="ECO:0000256" key="7">
    <source>
        <dbReference type="ARBA" id="ARBA00022679"/>
    </source>
</evidence>
<keyword evidence="7 11" id="KW-0808">Transferase</keyword>
<keyword evidence="8 11" id="KW-0812">Transmembrane</keyword>
<gene>
    <name evidence="13" type="ORF">GCM10025876_32490</name>
</gene>
<organism evidence="13 14">
    <name type="scientific">Demequina litorisediminis</name>
    <dbReference type="NCBI Taxonomy" id="1849022"/>
    <lineage>
        <taxon>Bacteria</taxon>
        <taxon>Bacillati</taxon>
        <taxon>Actinomycetota</taxon>
        <taxon>Actinomycetes</taxon>
        <taxon>Micrococcales</taxon>
        <taxon>Demequinaceae</taxon>
        <taxon>Demequina</taxon>
    </lineage>
</organism>
<keyword evidence="14" id="KW-1185">Reference proteome</keyword>
<evidence type="ECO:0000256" key="3">
    <source>
        <dbReference type="ARBA" id="ARBA00005119"/>
    </source>
</evidence>
<comment type="pathway">
    <text evidence="4">Lipid metabolism.</text>
</comment>
<evidence type="ECO:0000313" key="14">
    <source>
        <dbReference type="Proteomes" id="UP001157125"/>
    </source>
</evidence>
<evidence type="ECO:0000256" key="11">
    <source>
        <dbReference type="RuleBase" id="RU003938"/>
    </source>
</evidence>
<keyword evidence="10 12" id="KW-0472">Membrane</keyword>
<keyword evidence="11" id="KW-0548">Nucleotidyltransferase</keyword>
<evidence type="ECO:0000256" key="1">
    <source>
        <dbReference type="ARBA" id="ARBA00001698"/>
    </source>
</evidence>
<evidence type="ECO:0000256" key="12">
    <source>
        <dbReference type="SAM" id="Phobius"/>
    </source>
</evidence>
<accession>A0ABQ6IGP1</accession>
<evidence type="ECO:0000256" key="5">
    <source>
        <dbReference type="ARBA" id="ARBA00010185"/>
    </source>
</evidence>
<evidence type="ECO:0000256" key="9">
    <source>
        <dbReference type="ARBA" id="ARBA00022989"/>
    </source>
</evidence>
<evidence type="ECO:0000256" key="2">
    <source>
        <dbReference type="ARBA" id="ARBA00004141"/>
    </source>
</evidence>
<evidence type="ECO:0000256" key="8">
    <source>
        <dbReference type="ARBA" id="ARBA00022692"/>
    </source>
</evidence>
<dbReference type="EC" id="2.7.7.41" evidence="6 11"/>
<evidence type="ECO:0000256" key="4">
    <source>
        <dbReference type="ARBA" id="ARBA00005189"/>
    </source>
</evidence>
<comment type="catalytic activity">
    <reaction evidence="1 11">
        <text>a 1,2-diacyl-sn-glycero-3-phosphate + CTP + H(+) = a CDP-1,2-diacyl-sn-glycerol + diphosphate</text>
        <dbReference type="Rhea" id="RHEA:16229"/>
        <dbReference type="ChEBI" id="CHEBI:15378"/>
        <dbReference type="ChEBI" id="CHEBI:33019"/>
        <dbReference type="ChEBI" id="CHEBI:37563"/>
        <dbReference type="ChEBI" id="CHEBI:58332"/>
        <dbReference type="ChEBI" id="CHEBI:58608"/>
        <dbReference type="EC" id="2.7.7.41"/>
    </reaction>
</comment>
<comment type="subcellular location">
    <subcellularLocation>
        <location evidence="2">Membrane</location>
        <topology evidence="2">Multi-pass membrane protein</topology>
    </subcellularLocation>
</comment>
<dbReference type="Pfam" id="PF01148">
    <property type="entry name" value="CTP_transf_1"/>
    <property type="match status" value="1"/>
</dbReference>
<comment type="caution">
    <text evidence="13">The sequence shown here is derived from an EMBL/GenBank/DDBJ whole genome shotgun (WGS) entry which is preliminary data.</text>
</comment>
<proteinExistence type="inferred from homology"/>
<dbReference type="EMBL" id="BSUN01000001">
    <property type="protein sequence ID" value="GMA37045.1"/>
    <property type="molecule type" value="Genomic_DNA"/>
</dbReference>
<evidence type="ECO:0000256" key="6">
    <source>
        <dbReference type="ARBA" id="ARBA00012487"/>
    </source>
</evidence>
<feature type="transmembrane region" description="Helical" evidence="12">
    <location>
        <begin position="20"/>
        <end position="40"/>
    </location>
</feature>
<evidence type="ECO:0000256" key="10">
    <source>
        <dbReference type="ARBA" id="ARBA00023136"/>
    </source>
</evidence>
<keyword evidence="9 12" id="KW-1133">Transmembrane helix</keyword>
<dbReference type="PROSITE" id="PS01315">
    <property type="entry name" value="CDS"/>
    <property type="match status" value="1"/>
</dbReference>
<dbReference type="PANTHER" id="PTHR43535">
    <property type="entry name" value="PHOSPHATIDATE CYTIDYLYLTRANSFERASE"/>
    <property type="match status" value="1"/>
</dbReference>
<reference evidence="14" key="1">
    <citation type="journal article" date="2019" name="Int. J. Syst. Evol. Microbiol.">
        <title>The Global Catalogue of Microorganisms (GCM) 10K type strain sequencing project: providing services to taxonomists for standard genome sequencing and annotation.</title>
        <authorList>
            <consortium name="The Broad Institute Genomics Platform"/>
            <consortium name="The Broad Institute Genome Sequencing Center for Infectious Disease"/>
            <person name="Wu L."/>
            <person name="Ma J."/>
        </authorList>
    </citation>
    <scope>NUCLEOTIDE SEQUENCE [LARGE SCALE GENOMIC DNA]</scope>
    <source>
        <strain evidence="14">NBRC 112299</strain>
    </source>
</reference>
<dbReference type="PANTHER" id="PTHR43535:SF1">
    <property type="entry name" value="PHOSPHATIDATE CYTIDYLYLTRANSFERASE"/>
    <property type="match status" value="1"/>
</dbReference>
<protein>
    <recommendedName>
        <fullName evidence="6 11">Phosphatidate cytidylyltransferase</fullName>
        <ecNumber evidence="6 11">2.7.7.41</ecNumber>
    </recommendedName>
</protein>
<evidence type="ECO:0000313" key="13">
    <source>
        <dbReference type="EMBL" id="GMA37045.1"/>
    </source>
</evidence>
<feature type="transmembrane region" description="Helical" evidence="12">
    <location>
        <begin position="70"/>
        <end position="87"/>
    </location>
</feature>
<comment type="similarity">
    <text evidence="5 11">Belongs to the CDS family.</text>
</comment>